<evidence type="ECO:0000313" key="7">
    <source>
        <dbReference type="EMBL" id="QSB03935.1"/>
    </source>
</evidence>
<dbReference type="Gene3D" id="3.90.1720.10">
    <property type="entry name" value="endopeptidase domain like (from Nostoc punctiforme)"/>
    <property type="match status" value="1"/>
</dbReference>
<gene>
    <name evidence="7" type="ORF">JQS30_08865</name>
</gene>
<accession>A0A895XLV4</accession>
<dbReference type="InterPro" id="IPR038765">
    <property type="entry name" value="Papain-like_cys_pep_sf"/>
</dbReference>
<evidence type="ECO:0000256" key="1">
    <source>
        <dbReference type="ARBA" id="ARBA00007074"/>
    </source>
</evidence>
<sequence length="335" mass="35884">MCTRTSLDPDHATSPGEPTLSFASGQTALVAVSVATLWTRPDAPHDHDRLALGTPAAVRDWVSGLTLSKRTDGLNHRAITQTWLGNEVTVLDTEDTWVHIADPSQPRSPDCKEGISGWVPGTQLVSPLREEPVGPIHLVNSTATAVRDEPGGDVKIPGVTLGTRLRIAGGDYRGWAPVFLPGPQEPGWVPLRDLSYEPAPTNPMPLVSGGFDAVKVGHQLMEVPYLHSGISAYGLDAPGLVHVIYRQLGGIIPRTTDGLLEAGTEIDLDDAQSGDLLFFEHGQSKHQVSIVAEVDGTDRPTVLMASPIYGKVVQEQLSDSQMATISAVRRPIPQH</sequence>
<proteinExistence type="inferred from homology"/>
<dbReference type="InterPro" id="IPR000064">
    <property type="entry name" value="NLP_P60_dom"/>
</dbReference>
<evidence type="ECO:0000256" key="4">
    <source>
        <dbReference type="ARBA" id="ARBA00022807"/>
    </source>
</evidence>
<feature type="domain" description="NlpC/P60" evidence="6">
    <location>
        <begin position="207"/>
        <end position="332"/>
    </location>
</feature>
<evidence type="ECO:0000256" key="2">
    <source>
        <dbReference type="ARBA" id="ARBA00022670"/>
    </source>
</evidence>
<evidence type="ECO:0000313" key="8">
    <source>
        <dbReference type="Proteomes" id="UP000662939"/>
    </source>
</evidence>
<dbReference type="EMBL" id="CP070496">
    <property type="protein sequence ID" value="QSB03935.1"/>
    <property type="molecule type" value="Genomic_DNA"/>
</dbReference>
<evidence type="ECO:0000259" key="6">
    <source>
        <dbReference type="PROSITE" id="PS51935"/>
    </source>
</evidence>
<protein>
    <submittedName>
        <fullName evidence="7">C40 family peptidase</fullName>
    </submittedName>
</protein>
<evidence type="ECO:0000256" key="3">
    <source>
        <dbReference type="ARBA" id="ARBA00022801"/>
    </source>
</evidence>
<comment type="similarity">
    <text evidence="1">Belongs to the peptidase C40 family.</text>
</comment>
<reference evidence="7" key="1">
    <citation type="submission" date="2021-02" db="EMBL/GenBank/DDBJ databases">
        <title>Natronoglycomyces albus gen. nov., sp. nov, a haloalkaliphilic actinobacterium from a soda solonchak soil.</title>
        <authorList>
            <person name="Sorokin D.Y."/>
            <person name="Khijniak T.V."/>
            <person name="Zakharycheva A.P."/>
            <person name="Boueva O.V."/>
            <person name="Ariskina E.V."/>
            <person name="Hahnke R.L."/>
            <person name="Bunk B."/>
            <person name="Sproer C."/>
            <person name="Schumann P."/>
            <person name="Evtushenko L.I."/>
            <person name="Kublanov I.V."/>
        </authorList>
    </citation>
    <scope>NUCLEOTIDE SEQUENCE</scope>
    <source>
        <strain evidence="7">DSM 106290</strain>
    </source>
</reference>
<dbReference type="SUPFAM" id="SSF54001">
    <property type="entry name" value="Cysteine proteinases"/>
    <property type="match status" value="1"/>
</dbReference>
<dbReference type="RefSeq" id="WP_213169933.1">
    <property type="nucleotide sequence ID" value="NZ_CP070496.1"/>
</dbReference>
<dbReference type="AlphaFoldDB" id="A0A895XLV4"/>
<keyword evidence="3" id="KW-0378">Hydrolase</keyword>
<name>A0A895XLV4_9ACTN</name>
<dbReference type="GO" id="GO:0006508">
    <property type="term" value="P:proteolysis"/>
    <property type="evidence" value="ECO:0007669"/>
    <property type="project" value="UniProtKB-KW"/>
</dbReference>
<dbReference type="GO" id="GO:0008234">
    <property type="term" value="F:cysteine-type peptidase activity"/>
    <property type="evidence" value="ECO:0007669"/>
    <property type="project" value="UniProtKB-KW"/>
</dbReference>
<dbReference type="KEGG" id="nav:JQS30_08865"/>
<keyword evidence="8" id="KW-1185">Reference proteome</keyword>
<dbReference type="PROSITE" id="PS51935">
    <property type="entry name" value="NLPC_P60"/>
    <property type="match status" value="1"/>
</dbReference>
<evidence type="ECO:0000256" key="5">
    <source>
        <dbReference type="SAM" id="MobiDB-lite"/>
    </source>
</evidence>
<dbReference type="Proteomes" id="UP000662939">
    <property type="component" value="Chromosome"/>
</dbReference>
<organism evidence="7 8">
    <name type="scientific">Natronoglycomyces albus</name>
    <dbReference type="NCBI Taxonomy" id="2811108"/>
    <lineage>
        <taxon>Bacteria</taxon>
        <taxon>Bacillati</taxon>
        <taxon>Actinomycetota</taxon>
        <taxon>Actinomycetes</taxon>
        <taxon>Glycomycetales</taxon>
        <taxon>Glycomycetaceae</taxon>
        <taxon>Natronoglycomyces</taxon>
    </lineage>
</organism>
<keyword evidence="2" id="KW-0645">Protease</keyword>
<dbReference type="Pfam" id="PF00877">
    <property type="entry name" value="NLPC_P60"/>
    <property type="match status" value="1"/>
</dbReference>
<keyword evidence="4" id="KW-0788">Thiol protease</keyword>
<feature type="region of interest" description="Disordered" evidence="5">
    <location>
        <begin position="1"/>
        <end position="20"/>
    </location>
</feature>